<evidence type="ECO:0000313" key="3">
    <source>
        <dbReference type="Proteomes" id="UP000198844"/>
    </source>
</evidence>
<feature type="domain" description="Helix-turn-helix" evidence="1">
    <location>
        <begin position="14"/>
        <end position="63"/>
    </location>
</feature>
<name>A0A1I7ER08_9BURK</name>
<organism evidence="2 3">
    <name type="scientific">Paraburkholderia aspalathi</name>
    <dbReference type="NCBI Taxonomy" id="1324617"/>
    <lineage>
        <taxon>Bacteria</taxon>
        <taxon>Pseudomonadati</taxon>
        <taxon>Pseudomonadota</taxon>
        <taxon>Betaproteobacteria</taxon>
        <taxon>Burkholderiales</taxon>
        <taxon>Burkholderiaceae</taxon>
        <taxon>Paraburkholderia</taxon>
    </lineage>
</organism>
<dbReference type="AlphaFoldDB" id="A0A1I7ER08"/>
<dbReference type="EMBL" id="FPBH01000052">
    <property type="protein sequence ID" value="SFU26337.1"/>
    <property type="molecule type" value="Genomic_DNA"/>
</dbReference>
<evidence type="ECO:0000313" key="2">
    <source>
        <dbReference type="EMBL" id="SFU26337.1"/>
    </source>
</evidence>
<dbReference type="OrthoDB" id="5416564at2"/>
<dbReference type="Proteomes" id="UP000198844">
    <property type="component" value="Unassembled WGS sequence"/>
</dbReference>
<sequence length="98" mass="11171">MGRKQNPDSDHDAMTISEAAKLLHVSRTQLDTLIDEGKLDAVRYTQGGHRRIQRAALLAYKEEIKTTQKKGLNRMVEASECMGLYETELEELPVRRKS</sequence>
<dbReference type="GO" id="GO:0003677">
    <property type="term" value="F:DNA binding"/>
    <property type="evidence" value="ECO:0007669"/>
    <property type="project" value="InterPro"/>
</dbReference>
<dbReference type="InterPro" id="IPR009061">
    <property type="entry name" value="DNA-bd_dom_put_sf"/>
</dbReference>
<proteinExistence type="predicted"/>
<protein>
    <submittedName>
        <fullName evidence="2">DNA binding domain-containing protein, excisionase family</fullName>
    </submittedName>
</protein>
<dbReference type="InterPro" id="IPR041657">
    <property type="entry name" value="HTH_17"/>
</dbReference>
<reference evidence="2 3" key="1">
    <citation type="submission" date="2016-10" db="EMBL/GenBank/DDBJ databases">
        <authorList>
            <person name="de Groot N.N."/>
        </authorList>
    </citation>
    <scope>NUCLEOTIDE SEQUENCE [LARGE SCALE GENOMIC DNA]</scope>
    <source>
        <strain evidence="2 3">LMG 27731</strain>
    </source>
</reference>
<gene>
    <name evidence="2" type="ORF">SAMN05192563_105227</name>
</gene>
<evidence type="ECO:0000259" key="1">
    <source>
        <dbReference type="Pfam" id="PF12728"/>
    </source>
</evidence>
<accession>A0A1I7ER08</accession>
<dbReference type="NCBIfam" id="TIGR01764">
    <property type="entry name" value="excise"/>
    <property type="match status" value="1"/>
</dbReference>
<dbReference type="RefSeq" id="WP_143131854.1">
    <property type="nucleotide sequence ID" value="NZ_FPBH01000052.1"/>
</dbReference>
<dbReference type="Pfam" id="PF12728">
    <property type="entry name" value="HTH_17"/>
    <property type="match status" value="1"/>
</dbReference>
<dbReference type="SUPFAM" id="SSF46955">
    <property type="entry name" value="Putative DNA-binding domain"/>
    <property type="match status" value="1"/>
</dbReference>
<dbReference type="InterPro" id="IPR010093">
    <property type="entry name" value="SinI_DNA-bd"/>
</dbReference>
<dbReference type="Gene3D" id="1.10.1660.10">
    <property type="match status" value="1"/>
</dbReference>